<evidence type="ECO:0000259" key="6">
    <source>
        <dbReference type="Pfam" id="PF01494"/>
    </source>
</evidence>
<dbReference type="InterPro" id="IPR002938">
    <property type="entry name" value="FAD-bd"/>
</dbReference>
<evidence type="ECO:0000256" key="3">
    <source>
        <dbReference type="ARBA" id="ARBA00022827"/>
    </source>
</evidence>
<keyword evidence="4" id="KW-0560">Oxidoreductase</keyword>
<feature type="region of interest" description="Disordered" evidence="5">
    <location>
        <begin position="330"/>
        <end position="389"/>
    </location>
</feature>
<dbReference type="PRINTS" id="PR00420">
    <property type="entry name" value="RNGMNOXGNASE"/>
</dbReference>
<name>A0A9P7Y5N5_9FUNG</name>
<dbReference type="PANTHER" id="PTHR47356:SF2">
    <property type="entry name" value="FAD-BINDING DOMAIN-CONTAINING PROTEIN-RELATED"/>
    <property type="match status" value="1"/>
</dbReference>
<dbReference type="OrthoDB" id="655030at2759"/>
<dbReference type="Gene3D" id="3.50.50.60">
    <property type="entry name" value="FAD/NAD(P)-binding domain"/>
    <property type="match status" value="2"/>
</dbReference>
<dbReference type="SUPFAM" id="SSF51905">
    <property type="entry name" value="FAD/NAD(P)-binding domain"/>
    <property type="match status" value="1"/>
</dbReference>
<sequence length="428" mass="47580">MAISPQPSTSTSDTTPGRLRVLIVGGGIGGLMLGLMLEQASIDYVILERSPEIRPLGSAISMNGTVLRVFEQLGLLEDLYKISKFSGRVHLVKEDTVTQGHVDLEHYRERYGYYSVVFGRPELLKLLISRIPPGKLILGKRILTTARTEFGVLARCSDNTAYEGDILVGADGAYSSVRQNMYKELKDKRMLPRSDSKPLKFDQNIVVGITDELDPEKYSALRQDFAEIHAIIGNKAPYTMWLIPIPGNRFAWSIGGRILDSEAGKEDVRSFSFAEWFPELATDVCDLVRDYVLPDLTNSYQEDGHYKNRKTDADMHHQYADMASISDSSIHSTLSTEDSSNASSRGTKELKSEPLHSASIHLPDNIPGLLPRRQTPTAKPGTVGELIDATPPDRVSKVMLESKLFKTWYHERTVLIGDACHKVLPFAG</sequence>
<evidence type="ECO:0000256" key="2">
    <source>
        <dbReference type="ARBA" id="ARBA00022630"/>
    </source>
</evidence>
<evidence type="ECO:0000256" key="4">
    <source>
        <dbReference type="ARBA" id="ARBA00023002"/>
    </source>
</evidence>
<dbReference type="Pfam" id="PF01494">
    <property type="entry name" value="FAD_binding_3"/>
    <property type="match status" value="1"/>
</dbReference>
<comment type="similarity">
    <text evidence="1">Belongs to the paxM FAD-dependent monooxygenase family.</text>
</comment>
<evidence type="ECO:0000313" key="7">
    <source>
        <dbReference type="EMBL" id="KAG9072783.1"/>
    </source>
</evidence>
<dbReference type="Proteomes" id="UP000707451">
    <property type="component" value="Unassembled WGS sequence"/>
</dbReference>
<reference evidence="7" key="1">
    <citation type="submission" date="2021-06" db="EMBL/GenBank/DDBJ databases">
        <title>Genome Sequence of Mortierella hyaline Strain SCG-10, a Cold-Adapted, Nitrate-Reducing Fungus Isolated from Soil in Minnesota, USA.</title>
        <authorList>
            <person name="Aldossari N."/>
        </authorList>
    </citation>
    <scope>NUCLEOTIDE SEQUENCE</scope>
    <source>
        <strain evidence="7">SCG-10</strain>
    </source>
</reference>
<dbReference type="PANTHER" id="PTHR47356">
    <property type="entry name" value="FAD-DEPENDENT MONOOXYGENASE ASQG-RELATED"/>
    <property type="match status" value="1"/>
</dbReference>
<gene>
    <name evidence="7" type="ORF">KI688_000561</name>
</gene>
<comment type="caution">
    <text evidence="7">The sequence shown here is derived from an EMBL/GenBank/DDBJ whole genome shotgun (WGS) entry which is preliminary data.</text>
</comment>
<evidence type="ECO:0000256" key="1">
    <source>
        <dbReference type="ARBA" id="ARBA00007992"/>
    </source>
</evidence>
<dbReference type="EMBL" id="JAHRHY010000001">
    <property type="protein sequence ID" value="KAG9072783.1"/>
    <property type="molecule type" value="Genomic_DNA"/>
</dbReference>
<proteinExistence type="inferred from homology"/>
<evidence type="ECO:0000256" key="5">
    <source>
        <dbReference type="SAM" id="MobiDB-lite"/>
    </source>
</evidence>
<accession>A0A9P7Y5N5</accession>
<dbReference type="InterPro" id="IPR036188">
    <property type="entry name" value="FAD/NAD-bd_sf"/>
</dbReference>
<evidence type="ECO:0000313" key="8">
    <source>
        <dbReference type="Proteomes" id="UP000707451"/>
    </source>
</evidence>
<dbReference type="GO" id="GO:0004497">
    <property type="term" value="F:monooxygenase activity"/>
    <property type="evidence" value="ECO:0007669"/>
    <property type="project" value="InterPro"/>
</dbReference>
<feature type="domain" description="FAD-binding" evidence="6">
    <location>
        <begin position="19"/>
        <end position="203"/>
    </location>
</feature>
<dbReference type="GO" id="GO:0071949">
    <property type="term" value="F:FAD binding"/>
    <property type="evidence" value="ECO:0007669"/>
    <property type="project" value="InterPro"/>
</dbReference>
<keyword evidence="8" id="KW-1185">Reference proteome</keyword>
<dbReference type="InterPro" id="IPR050562">
    <property type="entry name" value="FAD_mOase_fung"/>
</dbReference>
<keyword evidence="2" id="KW-0285">Flavoprotein</keyword>
<protein>
    <recommendedName>
        <fullName evidence="6">FAD-binding domain-containing protein</fullName>
    </recommendedName>
</protein>
<organism evidence="7 8">
    <name type="scientific">Linnemannia hyalina</name>
    <dbReference type="NCBI Taxonomy" id="64524"/>
    <lineage>
        <taxon>Eukaryota</taxon>
        <taxon>Fungi</taxon>
        <taxon>Fungi incertae sedis</taxon>
        <taxon>Mucoromycota</taxon>
        <taxon>Mortierellomycotina</taxon>
        <taxon>Mortierellomycetes</taxon>
        <taxon>Mortierellales</taxon>
        <taxon>Mortierellaceae</taxon>
        <taxon>Linnemannia</taxon>
    </lineage>
</organism>
<dbReference type="AlphaFoldDB" id="A0A9P7Y5N5"/>
<keyword evidence="3" id="KW-0274">FAD</keyword>